<dbReference type="PANTHER" id="PTHR31251">
    <property type="entry name" value="SQUAMOSA PROMOTER-BINDING-LIKE PROTEIN 4"/>
    <property type="match status" value="1"/>
</dbReference>
<dbReference type="Pfam" id="PF03110">
    <property type="entry name" value="SBP"/>
    <property type="match status" value="1"/>
</dbReference>
<evidence type="ECO:0000313" key="12">
    <source>
        <dbReference type="EMBL" id="KAF3431022.1"/>
    </source>
</evidence>
<name>A0A8K0GJ00_9ROSA</name>
<evidence type="ECO:0000256" key="7">
    <source>
        <dbReference type="ARBA" id="ARBA00023163"/>
    </source>
</evidence>
<comment type="caution">
    <text evidence="12">The sequence shown here is derived from an EMBL/GenBank/DDBJ whole genome shotgun (WGS) entry which is preliminary data.</text>
</comment>
<keyword evidence="2" id="KW-0479">Metal-binding</keyword>
<accession>A0A8K0GJ00</accession>
<dbReference type="InterPro" id="IPR036893">
    <property type="entry name" value="SBP_sf"/>
</dbReference>
<keyword evidence="8" id="KW-0539">Nucleus</keyword>
<dbReference type="SUPFAM" id="SSF103612">
    <property type="entry name" value="SBT domain"/>
    <property type="match status" value="1"/>
</dbReference>
<sequence>MEDESKGKLKRTRAPSNGAQLPSCLVDGCDSDLSKCRDYHRRHKVCELHSKTPKVTIAGQELRFCQQCSRFHSLVEFDEGKRSCRKRLDGHNRRRRKPQPESMTRNSGNFLSTYQGTRVLPFHSPQMFPSTAMSSALAASGAVKAENDLILYNSHSQGTDCSTLPGASVCQPLLGANSATQKVFSNWLFRDIDSDCALSLLSSTPTDTKEIGSSHVMQSNQTPMAQSLIPSLHFSDLEMVGEPTSSILATHGDGGSNANLHYQEMYKINKPDGSSSSGPHHTLSFSWE</sequence>
<evidence type="ECO:0000256" key="5">
    <source>
        <dbReference type="ARBA" id="ARBA00023015"/>
    </source>
</evidence>
<evidence type="ECO:0000256" key="9">
    <source>
        <dbReference type="PROSITE-ProRule" id="PRU00470"/>
    </source>
</evidence>
<keyword evidence="3 9" id="KW-0863">Zinc-finger</keyword>
<proteinExistence type="predicted"/>
<dbReference type="GO" id="GO:0003677">
    <property type="term" value="F:DNA binding"/>
    <property type="evidence" value="ECO:0007669"/>
    <property type="project" value="UniProtKB-KW"/>
</dbReference>
<reference evidence="12" key="1">
    <citation type="submission" date="2020-03" db="EMBL/GenBank/DDBJ databases">
        <title>A high-quality chromosome-level genome assembly of a woody plant with both climbing and erect habits, Rhamnella rubrinervis.</title>
        <authorList>
            <person name="Lu Z."/>
            <person name="Yang Y."/>
            <person name="Zhu X."/>
            <person name="Sun Y."/>
        </authorList>
    </citation>
    <scope>NUCLEOTIDE SEQUENCE</scope>
    <source>
        <strain evidence="12">BYM</strain>
        <tissue evidence="12">Leaf</tissue>
    </source>
</reference>
<feature type="domain" description="SBP-type" evidence="11">
    <location>
        <begin position="21"/>
        <end position="98"/>
    </location>
</feature>
<dbReference type="Proteomes" id="UP000796880">
    <property type="component" value="Unassembled WGS sequence"/>
</dbReference>
<evidence type="ECO:0000256" key="3">
    <source>
        <dbReference type="ARBA" id="ARBA00022771"/>
    </source>
</evidence>
<comment type="subcellular location">
    <subcellularLocation>
        <location evidence="1">Nucleus</location>
    </subcellularLocation>
</comment>
<evidence type="ECO:0000256" key="10">
    <source>
        <dbReference type="SAM" id="MobiDB-lite"/>
    </source>
</evidence>
<keyword evidence="13" id="KW-1185">Reference proteome</keyword>
<dbReference type="FunFam" id="4.10.1100.10:FF:000001">
    <property type="entry name" value="Squamosa promoter-binding-like protein 14"/>
    <property type="match status" value="1"/>
</dbReference>
<evidence type="ECO:0000256" key="2">
    <source>
        <dbReference type="ARBA" id="ARBA00022723"/>
    </source>
</evidence>
<feature type="region of interest" description="Disordered" evidence="10">
    <location>
        <begin position="88"/>
        <end position="110"/>
    </location>
</feature>
<evidence type="ECO:0000256" key="8">
    <source>
        <dbReference type="ARBA" id="ARBA00023242"/>
    </source>
</evidence>
<protein>
    <recommendedName>
        <fullName evidence="11">SBP-type domain-containing protein</fullName>
    </recommendedName>
</protein>
<dbReference type="PROSITE" id="PS51141">
    <property type="entry name" value="ZF_SBP"/>
    <property type="match status" value="1"/>
</dbReference>
<dbReference type="EMBL" id="VOIH02000012">
    <property type="protein sequence ID" value="KAF3431022.1"/>
    <property type="molecule type" value="Genomic_DNA"/>
</dbReference>
<evidence type="ECO:0000256" key="4">
    <source>
        <dbReference type="ARBA" id="ARBA00022833"/>
    </source>
</evidence>
<keyword evidence="5" id="KW-0805">Transcription regulation</keyword>
<evidence type="ECO:0000313" key="13">
    <source>
        <dbReference type="Proteomes" id="UP000796880"/>
    </source>
</evidence>
<evidence type="ECO:0000259" key="11">
    <source>
        <dbReference type="PROSITE" id="PS51141"/>
    </source>
</evidence>
<dbReference type="InterPro" id="IPR044817">
    <property type="entry name" value="SBP-like"/>
</dbReference>
<gene>
    <name evidence="12" type="ORF">FNV43_RR25752</name>
</gene>
<dbReference type="Gene3D" id="4.10.1100.10">
    <property type="entry name" value="Transcription factor, SBP-box domain"/>
    <property type="match status" value="1"/>
</dbReference>
<dbReference type="PANTHER" id="PTHR31251:SF207">
    <property type="entry name" value="SQUAMOSA PROMOTER-BINDING-LIKE PROTEIN 13A-RELATED"/>
    <property type="match status" value="1"/>
</dbReference>
<evidence type="ECO:0000256" key="6">
    <source>
        <dbReference type="ARBA" id="ARBA00023125"/>
    </source>
</evidence>
<evidence type="ECO:0000256" key="1">
    <source>
        <dbReference type="ARBA" id="ARBA00004123"/>
    </source>
</evidence>
<dbReference type="AlphaFoldDB" id="A0A8K0GJ00"/>
<organism evidence="12 13">
    <name type="scientific">Rhamnella rubrinervis</name>
    <dbReference type="NCBI Taxonomy" id="2594499"/>
    <lineage>
        <taxon>Eukaryota</taxon>
        <taxon>Viridiplantae</taxon>
        <taxon>Streptophyta</taxon>
        <taxon>Embryophyta</taxon>
        <taxon>Tracheophyta</taxon>
        <taxon>Spermatophyta</taxon>
        <taxon>Magnoliopsida</taxon>
        <taxon>eudicotyledons</taxon>
        <taxon>Gunneridae</taxon>
        <taxon>Pentapetalae</taxon>
        <taxon>rosids</taxon>
        <taxon>fabids</taxon>
        <taxon>Rosales</taxon>
        <taxon>Rhamnaceae</taxon>
        <taxon>rhamnoid group</taxon>
        <taxon>Rhamneae</taxon>
        <taxon>Rhamnella</taxon>
    </lineage>
</organism>
<dbReference type="OrthoDB" id="514967at2759"/>
<dbReference type="GO" id="GO:0008270">
    <property type="term" value="F:zinc ion binding"/>
    <property type="evidence" value="ECO:0007669"/>
    <property type="project" value="UniProtKB-KW"/>
</dbReference>
<feature type="compositionally biased region" description="Polar residues" evidence="10">
    <location>
        <begin position="101"/>
        <end position="110"/>
    </location>
</feature>
<keyword evidence="6" id="KW-0238">DNA-binding</keyword>
<keyword evidence="4" id="KW-0862">Zinc</keyword>
<dbReference type="GO" id="GO:0005634">
    <property type="term" value="C:nucleus"/>
    <property type="evidence" value="ECO:0007669"/>
    <property type="project" value="UniProtKB-SubCell"/>
</dbReference>
<dbReference type="InterPro" id="IPR004333">
    <property type="entry name" value="SBP_dom"/>
</dbReference>
<keyword evidence="7" id="KW-0804">Transcription</keyword>